<name>A0A5J5GMR6_9RHOB</name>
<evidence type="ECO:0000313" key="1">
    <source>
        <dbReference type="EMBL" id="KAA9008898.1"/>
    </source>
</evidence>
<proteinExistence type="predicted"/>
<dbReference type="AlphaFoldDB" id="A0A5J5GMR6"/>
<accession>A0A5J5GMR6</accession>
<gene>
    <name evidence="1" type="ORF">F3S47_06445</name>
</gene>
<protein>
    <submittedName>
        <fullName evidence="1">Uncharacterized protein</fullName>
    </submittedName>
</protein>
<dbReference type="RefSeq" id="WP_150444431.1">
    <property type="nucleotide sequence ID" value="NZ_VYQE01000002.1"/>
</dbReference>
<reference evidence="1 2" key="1">
    <citation type="submission" date="2019-09" db="EMBL/GenBank/DDBJ databases">
        <authorList>
            <person name="Park J.-S."/>
            <person name="Choi H.-J."/>
        </authorList>
    </citation>
    <scope>NUCLEOTIDE SEQUENCE [LARGE SCALE GENOMIC DNA]</scope>
    <source>
        <strain evidence="1 2">176SS1-4</strain>
    </source>
</reference>
<dbReference type="EMBL" id="VYQE01000002">
    <property type="protein sequence ID" value="KAA9008898.1"/>
    <property type="molecule type" value="Genomic_DNA"/>
</dbReference>
<comment type="caution">
    <text evidence="1">The sequence shown here is derived from an EMBL/GenBank/DDBJ whole genome shotgun (WGS) entry which is preliminary data.</text>
</comment>
<dbReference type="Proteomes" id="UP000326554">
    <property type="component" value="Unassembled WGS sequence"/>
</dbReference>
<sequence>MEVLGRDSAAEAYRVRAHGVTALVPDHMMSHTMALTGGHGHQTAHDWLARHARQIEETLLAYREGRPVRPPYTLLELVED</sequence>
<keyword evidence="2" id="KW-1185">Reference proteome</keyword>
<organism evidence="1 2">
    <name type="scientific">Histidinibacterium aquaticum</name>
    <dbReference type="NCBI Taxonomy" id="2613962"/>
    <lineage>
        <taxon>Bacteria</taxon>
        <taxon>Pseudomonadati</taxon>
        <taxon>Pseudomonadota</taxon>
        <taxon>Alphaproteobacteria</taxon>
        <taxon>Rhodobacterales</taxon>
        <taxon>Paracoccaceae</taxon>
        <taxon>Histidinibacterium</taxon>
    </lineage>
</organism>
<evidence type="ECO:0000313" key="2">
    <source>
        <dbReference type="Proteomes" id="UP000326554"/>
    </source>
</evidence>